<evidence type="ECO:0000259" key="4">
    <source>
        <dbReference type="SMART" id="SM00990"/>
    </source>
</evidence>
<gene>
    <name evidence="5" type="ORF">FYJ24_08470</name>
</gene>
<keyword evidence="6" id="KW-1185">Reference proteome</keyword>
<feature type="domain" description="VRR-NUC" evidence="4">
    <location>
        <begin position="1"/>
        <end position="80"/>
    </location>
</feature>
<name>A0A6N7W951_9ACTO</name>
<dbReference type="InterPro" id="IPR011856">
    <property type="entry name" value="tRNA_endonuc-like_dom_sf"/>
</dbReference>
<evidence type="ECO:0000256" key="1">
    <source>
        <dbReference type="ARBA" id="ARBA00001946"/>
    </source>
</evidence>
<dbReference type="RefSeq" id="WP_025252156.1">
    <property type="nucleotide sequence ID" value="NZ_VULO01000009.1"/>
</dbReference>
<dbReference type="Gene3D" id="3.40.1350.10">
    <property type="match status" value="1"/>
</dbReference>
<evidence type="ECO:0000256" key="2">
    <source>
        <dbReference type="ARBA" id="ARBA00022722"/>
    </source>
</evidence>
<accession>A0A6N7W951</accession>
<evidence type="ECO:0000313" key="5">
    <source>
        <dbReference type="EMBL" id="MSS84796.1"/>
    </source>
</evidence>
<dbReference type="GO" id="GO:0004518">
    <property type="term" value="F:nuclease activity"/>
    <property type="evidence" value="ECO:0007669"/>
    <property type="project" value="UniProtKB-KW"/>
</dbReference>
<dbReference type="GO" id="GO:0003676">
    <property type="term" value="F:nucleic acid binding"/>
    <property type="evidence" value="ECO:0007669"/>
    <property type="project" value="InterPro"/>
</dbReference>
<comment type="caution">
    <text evidence="5">The sequence shown here is derived from an EMBL/GenBank/DDBJ whole genome shotgun (WGS) entry which is preliminary data.</text>
</comment>
<keyword evidence="2" id="KW-0540">Nuclease</keyword>
<protein>
    <submittedName>
        <fullName evidence="5">VRR-NUC domain-containing protein</fullName>
    </submittedName>
</protein>
<dbReference type="Proteomes" id="UP000470875">
    <property type="component" value="Unassembled WGS sequence"/>
</dbReference>
<dbReference type="GO" id="GO:0016788">
    <property type="term" value="F:hydrolase activity, acting on ester bonds"/>
    <property type="evidence" value="ECO:0007669"/>
    <property type="project" value="InterPro"/>
</dbReference>
<proteinExistence type="predicted"/>
<comment type="cofactor">
    <cofactor evidence="1">
        <name>Mg(2+)</name>
        <dbReference type="ChEBI" id="CHEBI:18420"/>
    </cofactor>
</comment>
<dbReference type="AlphaFoldDB" id="A0A6N7W951"/>
<dbReference type="InterPro" id="IPR014883">
    <property type="entry name" value="VRR_NUC"/>
</dbReference>
<evidence type="ECO:0000313" key="6">
    <source>
        <dbReference type="Proteomes" id="UP000470875"/>
    </source>
</evidence>
<dbReference type="SMART" id="SM00990">
    <property type="entry name" value="VRR_NUC"/>
    <property type="match status" value="1"/>
</dbReference>
<sequence length="92" mass="9947">MNEHHIEAQLKKAIEASGGLCWKLVCPGTTGVPDRLCLMGGQVVFVEVKAPGKKPRPIQRRRMNQLQAQGFTALVVDSIDGIQEVLDALPAA</sequence>
<reference evidence="5 6" key="1">
    <citation type="submission" date="2019-08" db="EMBL/GenBank/DDBJ databases">
        <title>In-depth cultivation of the pig gut microbiome towards novel bacterial diversity and tailored functional studies.</title>
        <authorList>
            <person name="Wylensek D."/>
            <person name="Hitch T.C.A."/>
            <person name="Clavel T."/>
        </authorList>
    </citation>
    <scope>NUCLEOTIDE SEQUENCE [LARGE SCALE GENOMIC DNA]</scope>
    <source>
        <strain evidence="5 6">WB03_NA08</strain>
    </source>
</reference>
<evidence type="ECO:0000256" key="3">
    <source>
        <dbReference type="ARBA" id="ARBA00022801"/>
    </source>
</evidence>
<organism evidence="5 6">
    <name type="scientific">Scrofimicrobium canadense</name>
    <dbReference type="NCBI Taxonomy" id="2652290"/>
    <lineage>
        <taxon>Bacteria</taxon>
        <taxon>Bacillati</taxon>
        <taxon>Actinomycetota</taxon>
        <taxon>Actinomycetes</taxon>
        <taxon>Actinomycetales</taxon>
        <taxon>Actinomycetaceae</taxon>
        <taxon>Scrofimicrobium</taxon>
    </lineage>
</organism>
<dbReference type="EMBL" id="VULO01000009">
    <property type="protein sequence ID" value="MSS84796.1"/>
    <property type="molecule type" value="Genomic_DNA"/>
</dbReference>
<keyword evidence="3" id="KW-0378">Hydrolase</keyword>